<keyword evidence="2 4" id="KW-0238">DNA-binding</keyword>
<keyword evidence="1" id="KW-0805">Transcription regulation</keyword>
<dbReference type="KEGG" id="fpp:FPB0191_01052"/>
<feature type="domain" description="HTH tetR-type" evidence="5">
    <location>
        <begin position="5"/>
        <end position="65"/>
    </location>
</feature>
<dbReference type="GO" id="GO:0003677">
    <property type="term" value="F:DNA binding"/>
    <property type="evidence" value="ECO:0007669"/>
    <property type="project" value="UniProtKB-UniRule"/>
</dbReference>
<dbReference type="FunFam" id="1.10.10.60:FF:000141">
    <property type="entry name" value="TetR family transcriptional regulator"/>
    <property type="match status" value="1"/>
</dbReference>
<evidence type="ECO:0000313" key="7">
    <source>
        <dbReference type="Proteomes" id="UP000030901"/>
    </source>
</evidence>
<dbReference type="Proteomes" id="UP000030901">
    <property type="component" value="Chromosome"/>
</dbReference>
<dbReference type="InterPro" id="IPR023772">
    <property type="entry name" value="DNA-bd_HTH_TetR-type_CS"/>
</dbReference>
<name>A0A0A7S6L5_FRIPE</name>
<dbReference type="HOGENOM" id="CLU_069356_23_2_6"/>
<protein>
    <submittedName>
        <fullName evidence="6">Transcriptional regulator, TetR family</fullName>
    </submittedName>
</protein>
<dbReference type="PANTHER" id="PTHR47506">
    <property type="entry name" value="TRANSCRIPTIONAL REGULATORY PROTEIN"/>
    <property type="match status" value="1"/>
</dbReference>
<organism evidence="6 7">
    <name type="scientific">Frischella perrara</name>
    <dbReference type="NCBI Taxonomy" id="1267021"/>
    <lineage>
        <taxon>Bacteria</taxon>
        <taxon>Pseudomonadati</taxon>
        <taxon>Pseudomonadota</taxon>
        <taxon>Gammaproteobacteria</taxon>
        <taxon>Orbales</taxon>
        <taxon>Orbaceae</taxon>
        <taxon>Frischella</taxon>
    </lineage>
</organism>
<dbReference type="InterPro" id="IPR009057">
    <property type="entry name" value="Homeodomain-like_sf"/>
</dbReference>
<dbReference type="Gene3D" id="1.10.357.10">
    <property type="entry name" value="Tetracycline Repressor, domain 2"/>
    <property type="match status" value="1"/>
</dbReference>
<evidence type="ECO:0000256" key="2">
    <source>
        <dbReference type="ARBA" id="ARBA00023125"/>
    </source>
</evidence>
<dbReference type="SUPFAM" id="SSF48498">
    <property type="entry name" value="Tetracyclin repressor-like, C-terminal domain"/>
    <property type="match status" value="1"/>
</dbReference>
<sequence length="193" mass="22031">MKLKPEIMETILTAAESLFNEQGYCPVSLELVAESAGVSKRTLYKYFGDKNGLVCKVLEKRNAFFKKSLTDVIAVFSGRKDKINAIVSWHIKWFNDKNYRGCMFVRAKAEYDNKSEEVCAIVKEHKQWIQDSICQCLGGTEQSLEPALLIMLILEGMISYTSIFGVDGYDFEREKMYIYDIIDSIDSAKQATE</sequence>
<dbReference type="PANTHER" id="PTHR47506:SF6">
    <property type="entry name" value="HTH-TYPE TRANSCRIPTIONAL REPRESSOR NEMR"/>
    <property type="match status" value="1"/>
</dbReference>
<dbReference type="PROSITE" id="PS01081">
    <property type="entry name" value="HTH_TETR_1"/>
    <property type="match status" value="1"/>
</dbReference>
<dbReference type="EMBL" id="CP009056">
    <property type="protein sequence ID" value="AJA44876.1"/>
    <property type="molecule type" value="Genomic_DNA"/>
</dbReference>
<accession>A0A0A7S6L5</accession>
<dbReference type="PRINTS" id="PR00455">
    <property type="entry name" value="HTHTETR"/>
</dbReference>
<evidence type="ECO:0000259" key="5">
    <source>
        <dbReference type="PROSITE" id="PS50977"/>
    </source>
</evidence>
<evidence type="ECO:0000256" key="1">
    <source>
        <dbReference type="ARBA" id="ARBA00023015"/>
    </source>
</evidence>
<dbReference type="STRING" id="1267021.FPB0191_01052"/>
<evidence type="ECO:0000313" key="6">
    <source>
        <dbReference type="EMBL" id="AJA44876.1"/>
    </source>
</evidence>
<dbReference type="AlphaFoldDB" id="A0A0A7S6L5"/>
<dbReference type="Pfam" id="PF00440">
    <property type="entry name" value="TetR_N"/>
    <property type="match status" value="1"/>
</dbReference>
<keyword evidence="3" id="KW-0804">Transcription</keyword>
<gene>
    <name evidence="6" type="ORF">FPB0191_01052</name>
</gene>
<proteinExistence type="predicted"/>
<keyword evidence="7" id="KW-1185">Reference proteome</keyword>
<reference evidence="6 7" key="1">
    <citation type="journal article" date="2014" name="Appl. Environ. Microbiol.">
        <title>Gut symbionts from distinct hosts exhibit genotoxic activity via divergent colibactin biosynthetic pathways.</title>
        <authorList>
            <person name="Engel P."/>
            <person name="Vizcaino M.I."/>
            <person name="Crawford J.M."/>
        </authorList>
    </citation>
    <scope>NUCLEOTIDE SEQUENCE [LARGE SCALE GENOMIC DNA]</scope>
    <source>
        <strain evidence="6 7">PEB0191</strain>
    </source>
</reference>
<dbReference type="InterPro" id="IPR001647">
    <property type="entry name" value="HTH_TetR"/>
</dbReference>
<feature type="DNA-binding region" description="H-T-H motif" evidence="4">
    <location>
        <begin position="28"/>
        <end position="47"/>
    </location>
</feature>
<dbReference type="InterPro" id="IPR036271">
    <property type="entry name" value="Tet_transcr_reg_TetR-rel_C_sf"/>
</dbReference>
<evidence type="ECO:0000256" key="4">
    <source>
        <dbReference type="PROSITE-ProRule" id="PRU00335"/>
    </source>
</evidence>
<dbReference type="SUPFAM" id="SSF46689">
    <property type="entry name" value="Homeodomain-like"/>
    <property type="match status" value="1"/>
</dbReference>
<dbReference type="PROSITE" id="PS50977">
    <property type="entry name" value="HTH_TETR_2"/>
    <property type="match status" value="1"/>
</dbReference>
<evidence type="ECO:0000256" key="3">
    <source>
        <dbReference type="ARBA" id="ARBA00023163"/>
    </source>
</evidence>